<dbReference type="InterPro" id="IPR052892">
    <property type="entry name" value="NA-targeting_endonuclease"/>
</dbReference>
<gene>
    <name evidence="2" type="ordered locus">Psta_3001</name>
</gene>
<evidence type="ECO:0000313" key="2">
    <source>
        <dbReference type="EMBL" id="ADB17666.1"/>
    </source>
</evidence>
<keyword evidence="2" id="KW-0255">Endonuclease</keyword>
<reference evidence="2 3" key="1">
    <citation type="journal article" date="2009" name="Stand. Genomic Sci.">
        <title>Complete genome sequence of Pirellula staleyi type strain (ATCC 27377).</title>
        <authorList>
            <person name="Clum A."/>
            <person name="Tindall B.J."/>
            <person name="Sikorski J."/>
            <person name="Ivanova N."/>
            <person name="Mavrommatis K."/>
            <person name="Lucas S."/>
            <person name="Glavina del Rio T."/>
            <person name="Nolan M."/>
            <person name="Chen F."/>
            <person name="Tice H."/>
            <person name="Pitluck S."/>
            <person name="Cheng J.F."/>
            <person name="Chertkov O."/>
            <person name="Brettin T."/>
            <person name="Han C."/>
            <person name="Detter J.C."/>
            <person name="Kuske C."/>
            <person name="Bruce D."/>
            <person name="Goodwin L."/>
            <person name="Ovchinikova G."/>
            <person name="Pati A."/>
            <person name="Mikhailova N."/>
            <person name="Chen A."/>
            <person name="Palaniappan K."/>
            <person name="Land M."/>
            <person name="Hauser L."/>
            <person name="Chang Y.J."/>
            <person name="Jeffries C.D."/>
            <person name="Chain P."/>
            <person name="Rohde M."/>
            <person name="Goker M."/>
            <person name="Bristow J."/>
            <person name="Eisen J.A."/>
            <person name="Markowitz V."/>
            <person name="Hugenholtz P."/>
            <person name="Kyrpides N.C."/>
            <person name="Klenk H.P."/>
            <person name="Lapidus A."/>
        </authorList>
    </citation>
    <scope>NUCLEOTIDE SEQUENCE [LARGE SCALE GENOMIC DNA]</scope>
    <source>
        <strain evidence="3">ATCC 27377 / DSM 6068 / ICPB 4128</strain>
    </source>
</reference>
<keyword evidence="3" id="KW-1185">Reference proteome</keyword>
<accession>D2R9B6</accession>
<dbReference type="STRING" id="530564.Psta_3001"/>
<dbReference type="EMBL" id="CP001848">
    <property type="protein sequence ID" value="ADB17666.1"/>
    <property type="molecule type" value="Genomic_DNA"/>
</dbReference>
<evidence type="ECO:0000313" key="3">
    <source>
        <dbReference type="Proteomes" id="UP000001887"/>
    </source>
</evidence>
<dbReference type="PANTHER" id="PTHR33877">
    <property type="entry name" value="SLL1193 PROTEIN"/>
    <property type="match status" value="1"/>
</dbReference>
<dbReference type="InterPro" id="IPR003615">
    <property type="entry name" value="HNH_nuc"/>
</dbReference>
<protein>
    <submittedName>
        <fullName evidence="2">HNH endonuclease</fullName>
    </submittedName>
</protein>
<name>D2R9B6_PIRSD</name>
<sequence length="220" mass="25480">MMVEVDEPDAPYHPVLSSSVLVLNRSYRAVHIVSVRRAFIMLFRECAEVIHTEDGSYTNYDFTTWCEISEFQAQEKRPHDDWVKAVQFEILVPRIIRLIDYDRIPEREVRYNRRQIFARDGNKCQYCGKRLPVQQLSLDHVMPRSRGGESSWENVVCSCLTCNTRKGGRTPQEAHMNLMTTPREPATNPLLNQKLSNPKYACWTPFLPGSSIAIEVSARF</sequence>
<dbReference type="Pfam" id="PF14279">
    <property type="entry name" value="HNH_5"/>
    <property type="match status" value="1"/>
</dbReference>
<dbReference type="KEGG" id="psl:Psta_3001"/>
<dbReference type="AlphaFoldDB" id="D2R9B6"/>
<dbReference type="Proteomes" id="UP000001887">
    <property type="component" value="Chromosome"/>
</dbReference>
<dbReference type="HOGENOM" id="CLU_099824_3_0_0"/>
<dbReference type="GO" id="GO:0004519">
    <property type="term" value="F:endonuclease activity"/>
    <property type="evidence" value="ECO:0007669"/>
    <property type="project" value="UniProtKB-KW"/>
</dbReference>
<feature type="domain" description="HNH nuclease" evidence="1">
    <location>
        <begin position="111"/>
        <end position="164"/>
    </location>
</feature>
<dbReference type="Gene3D" id="1.10.30.50">
    <property type="match status" value="1"/>
</dbReference>
<dbReference type="CDD" id="cd00085">
    <property type="entry name" value="HNHc"/>
    <property type="match status" value="1"/>
</dbReference>
<proteinExistence type="predicted"/>
<dbReference type="InterPro" id="IPR029471">
    <property type="entry name" value="HNH_5"/>
</dbReference>
<dbReference type="SMART" id="SM00507">
    <property type="entry name" value="HNHc"/>
    <property type="match status" value="1"/>
</dbReference>
<dbReference type="PANTHER" id="PTHR33877:SF2">
    <property type="entry name" value="OS07G0170200 PROTEIN"/>
    <property type="match status" value="1"/>
</dbReference>
<keyword evidence="2" id="KW-0540">Nuclease</keyword>
<dbReference type="eggNOG" id="COG1403">
    <property type="taxonomic scope" value="Bacteria"/>
</dbReference>
<organism evidence="2 3">
    <name type="scientific">Pirellula staleyi (strain ATCC 27377 / DSM 6068 / ICPB 4128)</name>
    <name type="common">Pirella staleyi</name>
    <dbReference type="NCBI Taxonomy" id="530564"/>
    <lineage>
        <taxon>Bacteria</taxon>
        <taxon>Pseudomonadati</taxon>
        <taxon>Planctomycetota</taxon>
        <taxon>Planctomycetia</taxon>
        <taxon>Pirellulales</taxon>
        <taxon>Pirellulaceae</taxon>
        <taxon>Pirellula</taxon>
    </lineage>
</organism>
<keyword evidence="2" id="KW-0378">Hydrolase</keyword>
<evidence type="ECO:0000259" key="1">
    <source>
        <dbReference type="SMART" id="SM00507"/>
    </source>
</evidence>